<keyword evidence="3" id="KW-1185">Reference proteome</keyword>
<sequence>MSWENNTAAAQTYSLQYTTQLTVTQGTEVINSVGIGAEYKGRSLSMNGETETFSSYETTDTQTKTVTLSVPPKSMLAFYQRKYRFRDTMFFVLDAWGQEWNAGSQGGYDITRKTCEVEIMSEDYLTTDTALVDSATGSMEVKSVSRADAENSRKTRKHENLTERAKKELSKMGVQR</sequence>
<organism evidence="2 3">
    <name type="scientific">Armillaria gallica</name>
    <name type="common">Bulbous honey fungus</name>
    <name type="synonym">Armillaria bulbosa</name>
    <dbReference type="NCBI Taxonomy" id="47427"/>
    <lineage>
        <taxon>Eukaryota</taxon>
        <taxon>Fungi</taxon>
        <taxon>Dikarya</taxon>
        <taxon>Basidiomycota</taxon>
        <taxon>Agaricomycotina</taxon>
        <taxon>Agaricomycetes</taxon>
        <taxon>Agaricomycetidae</taxon>
        <taxon>Agaricales</taxon>
        <taxon>Marasmiineae</taxon>
        <taxon>Physalacriaceae</taxon>
        <taxon>Armillaria</taxon>
    </lineage>
</organism>
<dbReference type="AlphaFoldDB" id="A0A2H3D5N2"/>
<accession>A0A2H3D5N2</accession>
<name>A0A2H3D5N2_ARMGA</name>
<dbReference type="OrthoDB" id="3678961at2759"/>
<evidence type="ECO:0000313" key="3">
    <source>
        <dbReference type="Proteomes" id="UP000217790"/>
    </source>
</evidence>
<dbReference type="EMBL" id="KZ293712">
    <property type="protein sequence ID" value="PBK82796.1"/>
    <property type="molecule type" value="Genomic_DNA"/>
</dbReference>
<dbReference type="Proteomes" id="UP000217790">
    <property type="component" value="Unassembled WGS sequence"/>
</dbReference>
<feature type="compositionally biased region" description="Basic and acidic residues" evidence="1">
    <location>
        <begin position="143"/>
        <end position="170"/>
    </location>
</feature>
<evidence type="ECO:0000313" key="2">
    <source>
        <dbReference type="EMBL" id="PBK82796.1"/>
    </source>
</evidence>
<protein>
    <submittedName>
        <fullName evidence="2">Uncharacterized protein</fullName>
    </submittedName>
</protein>
<reference evidence="3" key="1">
    <citation type="journal article" date="2017" name="Nat. Ecol. Evol.">
        <title>Genome expansion and lineage-specific genetic innovations in the forest pathogenic fungi Armillaria.</title>
        <authorList>
            <person name="Sipos G."/>
            <person name="Prasanna A.N."/>
            <person name="Walter M.C."/>
            <person name="O'Connor E."/>
            <person name="Balint B."/>
            <person name="Krizsan K."/>
            <person name="Kiss B."/>
            <person name="Hess J."/>
            <person name="Varga T."/>
            <person name="Slot J."/>
            <person name="Riley R."/>
            <person name="Boka B."/>
            <person name="Rigling D."/>
            <person name="Barry K."/>
            <person name="Lee J."/>
            <person name="Mihaltcheva S."/>
            <person name="LaButti K."/>
            <person name="Lipzen A."/>
            <person name="Waldron R."/>
            <person name="Moloney N.M."/>
            <person name="Sperisen C."/>
            <person name="Kredics L."/>
            <person name="Vagvoelgyi C."/>
            <person name="Patrignani A."/>
            <person name="Fitzpatrick D."/>
            <person name="Nagy I."/>
            <person name="Doyle S."/>
            <person name="Anderson J.B."/>
            <person name="Grigoriev I.V."/>
            <person name="Gueldener U."/>
            <person name="Muensterkoetter M."/>
            <person name="Nagy L.G."/>
        </authorList>
    </citation>
    <scope>NUCLEOTIDE SEQUENCE [LARGE SCALE GENOMIC DNA]</scope>
    <source>
        <strain evidence="3">Ar21-2</strain>
    </source>
</reference>
<proteinExistence type="predicted"/>
<evidence type="ECO:0000256" key="1">
    <source>
        <dbReference type="SAM" id="MobiDB-lite"/>
    </source>
</evidence>
<feature type="region of interest" description="Disordered" evidence="1">
    <location>
        <begin position="140"/>
        <end position="176"/>
    </location>
</feature>
<gene>
    <name evidence="2" type="ORF">ARMGADRAFT_1019409</name>
</gene>
<dbReference type="InParanoid" id="A0A2H3D5N2"/>